<reference evidence="13 14" key="1">
    <citation type="submission" date="2019-03" db="EMBL/GenBank/DDBJ databases">
        <title>Genomic Encyclopedia of Type Strains, Phase IV (KMG-IV): sequencing the most valuable type-strain genomes for metagenomic binning, comparative biology and taxonomic classification.</title>
        <authorList>
            <person name="Goeker M."/>
        </authorList>
    </citation>
    <scope>NUCLEOTIDE SEQUENCE [LARGE SCALE GENOMIC DNA]</scope>
    <source>
        <strain evidence="13 14">DSM 100055</strain>
    </source>
</reference>
<evidence type="ECO:0000313" key="14">
    <source>
        <dbReference type="Proteomes" id="UP000294678"/>
    </source>
</evidence>
<evidence type="ECO:0000256" key="8">
    <source>
        <dbReference type="ARBA" id="ARBA00022989"/>
    </source>
</evidence>
<dbReference type="SUPFAM" id="SSF50156">
    <property type="entry name" value="PDZ domain-like"/>
    <property type="match status" value="1"/>
</dbReference>
<dbReference type="InterPro" id="IPR004387">
    <property type="entry name" value="Pept_M50_Zn"/>
</dbReference>
<keyword evidence="7 11" id="KW-0862">Zinc</keyword>
<accession>A0AA46I5U9</accession>
<keyword evidence="5 11" id="KW-0812">Transmembrane</keyword>
<evidence type="ECO:0000256" key="7">
    <source>
        <dbReference type="ARBA" id="ARBA00022833"/>
    </source>
</evidence>
<dbReference type="InterPro" id="IPR036034">
    <property type="entry name" value="PDZ_sf"/>
</dbReference>
<sequence length="339" mass="38455">MTLLITLLILSIIIFIHELGHFLAARVFKMPISEFSIGMGPELLSYKKSYTKYSVRGIPMGGFVNIDGMDIEKPVENGFNSKPAYQRFIVLFAGVFMNFVLAFIIMMSLTFISGKYDIVDDGSIGYISEKAPAYNDLKVGDKIKEIDNIKIENWNDITVIMRNIKKDKLNMVIERDGVLIEKKIKLIYDEKNQKYMIGINPKYIHSKYGFIEGIKEGVKSFNELFSTVFKGLKMLVKGEVKSDEVSGPIGMVRIVDEFVKTGKILLVWLTAMLSVNIGIFNLLPFPALDGGRIIFVILEMIGIKINKKIEERVHLIGMVILILLFFIITGNDIKNIFKK</sequence>
<dbReference type="Gene3D" id="2.30.42.10">
    <property type="match status" value="1"/>
</dbReference>
<keyword evidence="10 11" id="KW-0472">Membrane</keyword>
<dbReference type="Proteomes" id="UP000294678">
    <property type="component" value="Unassembled WGS sequence"/>
</dbReference>
<dbReference type="PANTHER" id="PTHR42837:SF2">
    <property type="entry name" value="MEMBRANE METALLOPROTEASE ARASP2, CHLOROPLASTIC-RELATED"/>
    <property type="match status" value="1"/>
</dbReference>
<feature type="transmembrane region" description="Helical" evidence="11">
    <location>
        <begin position="88"/>
        <end position="112"/>
    </location>
</feature>
<dbReference type="PANTHER" id="PTHR42837">
    <property type="entry name" value="REGULATOR OF SIGMA-E PROTEASE RSEP"/>
    <property type="match status" value="1"/>
</dbReference>
<evidence type="ECO:0000259" key="12">
    <source>
        <dbReference type="Pfam" id="PF02163"/>
    </source>
</evidence>
<evidence type="ECO:0000256" key="4">
    <source>
        <dbReference type="ARBA" id="ARBA00022670"/>
    </source>
</evidence>
<feature type="transmembrane region" description="Helical" evidence="11">
    <location>
        <begin position="313"/>
        <end position="330"/>
    </location>
</feature>
<proteinExistence type="inferred from homology"/>
<evidence type="ECO:0000256" key="1">
    <source>
        <dbReference type="ARBA" id="ARBA00001947"/>
    </source>
</evidence>
<keyword evidence="9 11" id="KW-0482">Metalloprotease</keyword>
<feature type="domain" description="Peptidase M50" evidence="12">
    <location>
        <begin position="6"/>
        <end position="324"/>
    </location>
</feature>
<evidence type="ECO:0000256" key="11">
    <source>
        <dbReference type="RuleBase" id="RU362031"/>
    </source>
</evidence>
<name>A0AA46I5U9_9FUSO</name>
<evidence type="ECO:0000256" key="6">
    <source>
        <dbReference type="ARBA" id="ARBA00022801"/>
    </source>
</evidence>
<evidence type="ECO:0000256" key="5">
    <source>
        <dbReference type="ARBA" id="ARBA00022692"/>
    </source>
</evidence>
<dbReference type="GO" id="GO:0016020">
    <property type="term" value="C:membrane"/>
    <property type="evidence" value="ECO:0007669"/>
    <property type="project" value="UniProtKB-SubCell"/>
</dbReference>
<evidence type="ECO:0000313" key="13">
    <source>
        <dbReference type="EMBL" id="TDT70644.1"/>
    </source>
</evidence>
<dbReference type="GO" id="GO:0046872">
    <property type="term" value="F:metal ion binding"/>
    <property type="evidence" value="ECO:0007669"/>
    <property type="project" value="UniProtKB-KW"/>
</dbReference>
<keyword evidence="8 11" id="KW-1133">Transmembrane helix</keyword>
<evidence type="ECO:0000256" key="10">
    <source>
        <dbReference type="ARBA" id="ARBA00023136"/>
    </source>
</evidence>
<keyword evidence="14" id="KW-1185">Reference proteome</keyword>
<dbReference type="Pfam" id="PF02163">
    <property type="entry name" value="Peptidase_M50"/>
    <property type="match status" value="1"/>
</dbReference>
<evidence type="ECO:0000256" key="2">
    <source>
        <dbReference type="ARBA" id="ARBA00004141"/>
    </source>
</evidence>
<dbReference type="GO" id="GO:0004222">
    <property type="term" value="F:metalloendopeptidase activity"/>
    <property type="evidence" value="ECO:0007669"/>
    <property type="project" value="InterPro"/>
</dbReference>
<protein>
    <recommendedName>
        <fullName evidence="11">Zinc metalloprotease</fullName>
        <ecNumber evidence="11">3.4.24.-</ecNumber>
    </recommendedName>
</protein>
<comment type="subcellular location">
    <subcellularLocation>
        <location evidence="2">Membrane</location>
        <topology evidence="2">Multi-pass membrane protein</topology>
    </subcellularLocation>
</comment>
<comment type="similarity">
    <text evidence="3 11">Belongs to the peptidase M50B family.</text>
</comment>
<organism evidence="13 14">
    <name type="scientific">Hypnocyclicus thermotrophus</name>
    <dbReference type="NCBI Taxonomy" id="1627895"/>
    <lineage>
        <taxon>Bacteria</taxon>
        <taxon>Fusobacteriati</taxon>
        <taxon>Fusobacteriota</taxon>
        <taxon>Fusobacteriia</taxon>
        <taxon>Fusobacteriales</taxon>
        <taxon>Fusobacteriaceae</taxon>
        <taxon>Hypnocyclicus</taxon>
    </lineage>
</organism>
<dbReference type="NCBIfam" id="TIGR00054">
    <property type="entry name" value="RIP metalloprotease RseP"/>
    <property type="match status" value="1"/>
</dbReference>
<dbReference type="InterPro" id="IPR008915">
    <property type="entry name" value="Peptidase_M50"/>
</dbReference>
<keyword evidence="4 13" id="KW-0645">Protease</keyword>
<dbReference type="RefSeq" id="WP_134113078.1">
    <property type="nucleotide sequence ID" value="NZ_SOBG01000004.1"/>
</dbReference>
<dbReference type="CDD" id="cd06163">
    <property type="entry name" value="S2P-M50_PDZ_RseP-like"/>
    <property type="match status" value="1"/>
</dbReference>
<evidence type="ECO:0000256" key="9">
    <source>
        <dbReference type="ARBA" id="ARBA00023049"/>
    </source>
</evidence>
<gene>
    <name evidence="13" type="ORF">EV215_1197</name>
</gene>
<dbReference type="AlphaFoldDB" id="A0AA46I5U9"/>
<keyword evidence="6 11" id="KW-0378">Hydrolase</keyword>
<comment type="cofactor">
    <cofactor evidence="1 11">
        <name>Zn(2+)</name>
        <dbReference type="ChEBI" id="CHEBI:29105"/>
    </cofactor>
</comment>
<dbReference type="EC" id="3.4.24.-" evidence="11"/>
<keyword evidence="11" id="KW-0479">Metal-binding</keyword>
<comment type="caution">
    <text evidence="13">The sequence shown here is derived from an EMBL/GenBank/DDBJ whole genome shotgun (WGS) entry which is preliminary data.</text>
</comment>
<dbReference type="GO" id="GO:0006508">
    <property type="term" value="P:proteolysis"/>
    <property type="evidence" value="ECO:0007669"/>
    <property type="project" value="UniProtKB-KW"/>
</dbReference>
<evidence type="ECO:0000256" key="3">
    <source>
        <dbReference type="ARBA" id="ARBA00007931"/>
    </source>
</evidence>
<feature type="transmembrane region" description="Helical" evidence="11">
    <location>
        <begin position="264"/>
        <end position="284"/>
    </location>
</feature>
<dbReference type="EMBL" id="SOBG01000004">
    <property type="protein sequence ID" value="TDT70644.1"/>
    <property type="molecule type" value="Genomic_DNA"/>
</dbReference>